<comment type="catalytic activity">
    <reaction evidence="4">
        <text>L-seryl-[protein] + ATP = O-phospho-L-seryl-[protein] + ADP + H(+)</text>
        <dbReference type="Rhea" id="RHEA:17989"/>
        <dbReference type="Rhea" id="RHEA-COMP:9863"/>
        <dbReference type="Rhea" id="RHEA-COMP:11604"/>
        <dbReference type="ChEBI" id="CHEBI:15378"/>
        <dbReference type="ChEBI" id="CHEBI:29999"/>
        <dbReference type="ChEBI" id="CHEBI:30616"/>
        <dbReference type="ChEBI" id="CHEBI:83421"/>
        <dbReference type="ChEBI" id="CHEBI:456216"/>
        <dbReference type="EC" id="2.7.11.1"/>
    </reaction>
</comment>
<organism evidence="6 7">
    <name type="scientific">Brassica napus</name>
    <name type="common">Rape</name>
    <dbReference type="NCBI Taxonomy" id="3708"/>
    <lineage>
        <taxon>Eukaryota</taxon>
        <taxon>Viridiplantae</taxon>
        <taxon>Streptophyta</taxon>
        <taxon>Embryophyta</taxon>
        <taxon>Tracheophyta</taxon>
        <taxon>Spermatophyta</taxon>
        <taxon>Magnoliopsida</taxon>
        <taxon>eudicotyledons</taxon>
        <taxon>Gunneridae</taxon>
        <taxon>Pentapetalae</taxon>
        <taxon>rosids</taxon>
        <taxon>malvids</taxon>
        <taxon>Brassicales</taxon>
        <taxon>Brassicaceae</taxon>
        <taxon>Brassiceae</taxon>
        <taxon>Brassica</taxon>
    </lineage>
</organism>
<evidence type="ECO:0000256" key="1">
    <source>
        <dbReference type="ARBA" id="ARBA00007606"/>
    </source>
</evidence>
<keyword evidence="2" id="KW-0430">Lectin</keyword>
<dbReference type="InterPro" id="IPR013320">
    <property type="entry name" value="ConA-like_dom_sf"/>
</dbReference>
<evidence type="ECO:0000313" key="6">
    <source>
        <dbReference type="EMBL" id="KAH0860144.1"/>
    </source>
</evidence>
<feature type="domain" description="Legume lectin" evidence="5">
    <location>
        <begin position="332"/>
        <end position="574"/>
    </location>
</feature>
<comment type="catalytic activity">
    <reaction evidence="3">
        <text>L-threonyl-[protein] + ATP = O-phospho-L-threonyl-[protein] + ADP + H(+)</text>
        <dbReference type="Rhea" id="RHEA:46608"/>
        <dbReference type="Rhea" id="RHEA-COMP:11060"/>
        <dbReference type="Rhea" id="RHEA-COMP:11605"/>
        <dbReference type="ChEBI" id="CHEBI:15378"/>
        <dbReference type="ChEBI" id="CHEBI:30013"/>
        <dbReference type="ChEBI" id="CHEBI:30616"/>
        <dbReference type="ChEBI" id="CHEBI:61977"/>
        <dbReference type="ChEBI" id="CHEBI:456216"/>
        <dbReference type="EC" id="2.7.11.1"/>
    </reaction>
</comment>
<dbReference type="SUPFAM" id="SSF49899">
    <property type="entry name" value="Concanavalin A-like lectins/glucanases"/>
    <property type="match status" value="2"/>
</dbReference>
<evidence type="ECO:0000256" key="2">
    <source>
        <dbReference type="ARBA" id="ARBA00022734"/>
    </source>
</evidence>
<dbReference type="Gene3D" id="2.60.120.200">
    <property type="match status" value="3"/>
</dbReference>
<dbReference type="CDD" id="cd06899">
    <property type="entry name" value="lectin_legume_LecRK_Arcelin_ConA"/>
    <property type="match status" value="2"/>
</dbReference>
<dbReference type="Pfam" id="PF00139">
    <property type="entry name" value="Lectin_legB"/>
    <property type="match status" value="2"/>
</dbReference>
<sequence>MFYHGITGVSFVKGSKRRLLKGYKMHCIEVKKIYTLDPNPLCFIIGNGSLAASYSDYHFSSSHLSIKSTRNKVVPSGLLQLTNTSMNQIGHAFYKKPVELSSSKPLSFSTHFVCALVPKKGHEGGHGIAFLVSPSRDFSHAEATSYLGAFNASALESSPSSHVLAVELDTIWNPEFNDVFNNHVGIDVNSPVSVGVASASYYSDMKGKNEGINLLSGKPIQVWVDCEGTVINVAIAPLKFELFVGFSAATGAAVSDQYILGWSFSTDRGSLQRLDISRLVEVPHSSAPHKKLPIILLIRTLSASSLVMSCWLLHILIISSLHLISPSSQQETSFVYENFSSQENLYLDKSAKVLPSGLLQLTSALDHQIGHAFYKKPIQFSSSGPVSFSTHFVCAMVPRKGIEGGHGIAFLVSPSMDFSHAQAKRFLGAFNASTNGSQVLAVELDTLWNPEFKDTKSNHVGIDVNNPISIGVAPASYYSDMNRKNESINLLSGKPVQVWVDYDGTMLNVSIAPLKVKKPSRPLLSHPINLSEIFPNTKLFVGFSAATGNAVSGHYIIWWSFSTSRGSLQPLDISRLVEVPHSSAPHKKLPIILLVCLTFVVFSLLA</sequence>
<dbReference type="PANTHER" id="PTHR32401:SF30">
    <property type="entry name" value="NON-SPECIFIC SERINE_THREONINE PROTEIN KINASE"/>
    <property type="match status" value="1"/>
</dbReference>
<dbReference type="InterPro" id="IPR050258">
    <property type="entry name" value="Leguminous_Lectin"/>
</dbReference>
<proteinExistence type="inferred from homology"/>
<evidence type="ECO:0000256" key="4">
    <source>
        <dbReference type="ARBA" id="ARBA00048679"/>
    </source>
</evidence>
<feature type="domain" description="Legume lectin" evidence="5">
    <location>
        <begin position="58"/>
        <end position="238"/>
    </location>
</feature>
<evidence type="ECO:0000259" key="5">
    <source>
        <dbReference type="Pfam" id="PF00139"/>
    </source>
</evidence>
<protein>
    <recommendedName>
        <fullName evidence="5">Legume lectin domain-containing protein</fullName>
    </recommendedName>
</protein>
<evidence type="ECO:0000256" key="3">
    <source>
        <dbReference type="ARBA" id="ARBA00047899"/>
    </source>
</evidence>
<keyword evidence="7" id="KW-1185">Reference proteome</keyword>
<name>A0ABQ7XXG9_BRANA</name>
<accession>A0ABQ7XXG9</accession>
<gene>
    <name evidence="6" type="ORF">HID58_088405</name>
</gene>
<dbReference type="InterPro" id="IPR001220">
    <property type="entry name" value="Legume_lectin_dom"/>
</dbReference>
<dbReference type="PANTHER" id="PTHR32401">
    <property type="entry name" value="CONCANAVALIN A-LIKE LECTIN FAMILY PROTEIN"/>
    <property type="match status" value="1"/>
</dbReference>
<reference evidence="6 7" key="1">
    <citation type="submission" date="2021-05" db="EMBL/GenBank/DDBJ databases">
        <title>Genome Assembly of Synthetic Allotetraploid Brassica napus Reveals Homoeologous Exchanges between Subgenomes.</title>
        <authorList>
            <person name="Davis J.T."/>
        </authorList>
    </citation>
    <scope>NUCLEOTIDE SEQUENCE [LARGE SCALE GENOMIC DNA]</scope>
    <source>
        <strain evidence="7">cv. Da-Ae</strain>
        <tissue evidence="6">Seedling</tissue>
    </source>
</reference>
<evidence type="ECO:0000313" key="7">
    <source>
        <dbReference type="Proteomes" id="UP000824890"/>
    </source>
</evidence>
<comment type="caution">
    <text evidence="6">The sequence shown here is derived from an EMBL/GenBank/DDBJ whole genome shotgun (WGS) entry which is preliminary data.</text>
</comment>
<dbReference type="Proteomes" id="UP000824890">
    <property type="component" value="Unassembled WGS sequence"/>
</dbReference>
<dbReference type="PROSITE" id="PS00307">
    <property type="entry name" value="LECTIN_LEGUME_BETA"/>
    <property type="match status" value="1"/>
</dbReference>
<dbReference type="EMBL" id="JAGKQM010000019">
    <property type="protein sequence ID" value="KAH0860144.1"/>
    <property type="molecule type" value="Genomic_DNA"/>
</dbReference>
<dbReference type="InterPro" id="IPR019825">
    <property type="entry name" value="Lectin_legB_Mn/Ca_BS"/>
</dbReference>
<comment type="similarity">
    <text evidence="1">Belongs to the leguminous lectin family.</text>
</comment>